<gene>
    <name evidence="4" type="ORF">GXY80_00865</name>
</gene>
<comment type="caution">
    <text evidence="4">The sequence shown here is derived from an EMBL/GenBank/DDBJ whole genome shotgun (WGS) entry which is preliminary data.</text>
</comment>
<dbReference type="Proteomes" id="UP000777265">
    <property type="component" value="Unassembled WGS sequence"/>
</dbReference>
<accession>A0A971RZJ6</accession>
<keyword evidence="4" id="KW-0645">Protease</keyword>
<keyword evidence="4" id="KW-0378">Hydrolase</keyword>
<feature type="region of interest" description="Disordered" evidence="2">
    <location>
        <begin position="68"/>
        <end position="105"/>
    </location>
</feature>
<dbReference type="EMBL" id="JAAYEE010000016">
    <property type="protein sequence ID" value="NLW34021.1"/>
    <property type="molecule type" value="Genomic_DNA"/>
</dbReference>
<dbReference type="SUPFAM" id="SSF50494">
    <property type="entry name" value="Trypsin-like serine proteases"/>
    <property type="match status" value="1"/>
</dbReference>
<keyword evidence="3" id="KW-0472">Membrane</keyword>
<dbReference type="GO" id="GO:0006508">
    <property type="term" value="P:proteolysis"/>
    <property type="evidence" value="ECO:0007669"/>
    <property type="project" value="UniProtKB-KW"/>
</dbReference>
<evidence type="ECO:0000256" key="1">
    <source>
        <dbReference type="SAM" id="Coils"/>
    </source>
</evidence>
<reference evidence="4" key="2">
    <citation type="submission" date="2020-01" db="EMBL/GenBank/DDBJ databases">
        <authorList>
            <person name="Campanaro S."/>
        </authorList>
    </citation>
    <scope>NUCLEOTIDE SEQUENCE</scope>
    <source>
        <strain evidence="4">AS06rmzACSIP_7</strain>
    </source>
</reference>
<name>A0A971RZJ6_9BACT</name>
<dbReference type="Pfam" id="PF13365">
    <property type="entry name" value="Trypsin_2"/>
    <property type="match status" value="1"/>
</dbReference>
<protein>
    <submittedName>
        <fullName evidence="4">Trypsin-like serine protease</fullName>
    </submittedName>
</protein>
<dbReference type="InterPro" id="IPR001940">
    <property type="entry name" value="Peptidase_S1C"/>
</dbReference>
<dbReference type="Gene3D" id="2.40.10.120">
    <property type="match status" value="1"/>
</dbReference>
<keyword evidence="3" id="KW-0812">Transmembrane</keyword>
<keyword evidence="1" id="KW-0175">Coiled coil</keyword>
<dbReference type="AlphaFoldDB" id="A0A971RZJ6"/>
<organism evidence="4 5">
    <name type="scientific">Syntrophorhabdus aromaticivorans</name>
    <dbReference type="NCBI Taxonomy" id="328301"/>
    <lineage>
        <taxon>Bacteria</taxon>
        <taxon>Pseudomonadati</taxon>
        <taxon>Thermodesulfobacteriota</taxon>
        <taxon>Syntrophorhabdia</taxon>
        <taxon>Syntrophorhabdales</taxon>
        <taxon>Syntrophorhabdaceae</taxon>
        <taxon>Syntrophorhabdus</taxon>
    </lineage>
</organism>
<evidence type="ECO:0000256" key="2">
    <source>
        <dbReference type="SAM" id="MobiDB-lite"/>
    </source>
</evidence>
<dbReference type="PANTHER" id="PTHR22939:SF129">
    <property type="entry name" value="SERINE PROTEASE HTRA2, MITOCHONDRIAL"/>
    <property type="match status" value="1"/>
</dbReference>
<sequence>MDDTVIKCLRILELPDNASIDEIEAAYQHLKDGVESGSVPWERLKEIVWAHDYLANYMRQPAVEKLLSQGGESKGSPRSRTEGYKEGLAGSPRSTRPGSYATGGEPRKNTLKPWVFGAILVFLLAGSVTYFSGTLMKVVSSKQKELDTASIIKQIKPGIVTISIQDSTRGSGFVVSKDGYIVTNAHVMQEKAGTAVFADGSETDVKLAMLDEERDFALLKATTVKDYAFLKIGDSSKCSEGDAVIAAGSPLLLESSFTKGIVSSAKRSFPFLQAGLIQTDAAINPGNSGGPLINHSGEVIGINSLKFSGEKVEGIGFAIAINDVKHHITAKQAMTDSELAQALDRAEKKIQEVSRWRNEEAMREEKTIKDKLIEEQWERERRRKELSDRVEEANKVLQEKRENAEKRLQEEYEQQKRRLQENAEMRRKTLSECLQGATQNYQWTWNQECERQNKQHNCPLPYNVATLLEQRLAQSRNECYRLYPQ</sequence>
<evidence type="ECO:0000313" key="5">
    <source>
        <dbReference type="Proteomes" id="UP000777265"/>
    </source>
</evidence>
<dbReference type="PANTHER" id="PTHR22939">
    <property type="entry name" value="SERINE PROTEASE FAMILY S1C HTRA-RELATED"/>
    <property type="match status" value="1"/>
</dbReference>
<dbReference type="PRINTS" id="PR00834">
    <property type="entry name" value="PROTEASES2C"/>
</dbReference>
<feature type="transmembrane region" description="Helical" evidence="3">
    <location>
        <begin position="114"/>
        <end position="133"/>
    </location>
</feature>
<reference evidence="4" key="1">
    <citation type="journal article" date="2020" name="Biotechnol. Biofuels">
        <title>New insights from the biogas microbiome by comprehensive genome-resolved metagenomics of nearly 1600 species originating from multiple anaerobic digesters.</title>
        <authorList>
            <person name="Campanaro S."/>
            <person name="Treu L."/>
            <person name="Rodriguez-R L.M."/>
            <person name="Kovalovszki A."/>
            <person name="Ziels R.M."/>
            <person name="Maus I."/>
            <person name="Zhu X."/>
            <person name="Kougias P.G."/>
            <person name="Basile A."/>
            <person name="Luo G."/>
            <person name="Schluter A."/>
            <person name="Konstantinidis K.T."/>
            <person name="Angelidaki I."/>
        </authorList>
    </citation>
    <scope>NUCLEOTIDE SEQUENCE</scope>
    <source>
        <strain evidence="4">AS06rmzACSIP_7</strain>
    </source>
</reference>
<evidence type="ECO:0000313" key="4">
    <source>
        <dbReference type="EMBL" id="NLW34021.1"/>
    </source>
</evidence>
<evidence type="ECO:0000256" key="3">
    <source>
        <dbReference type="SAM" id="Phobius"/>
    </source>
</evidence>
<feature type="coiled-coil region" evidence="1">
    <location>
        <begin position="383"/>
        <end position="429"/>
    </location>
</feature>
<keyword evidence="3" id="KW-1133">Transmembrane helix</keyword>
<dbReference type="GO" id="GO:0004252">
    <property type="term" value="F:serine-type endopeptidase activity"/>
    <property type="evidence" value="ECO:0007669"/>
    <property type="project" value="InterPro"/>
</dbReference>
<proteinExistence type="predicted"/>
<dbReference type="InterPro" id="IPR009003">
    <property type="entry name" value="Peptidase_S1_PA"/>
</dbReference>